<sequence length="178" mass="20177">MWIDSRNTANTYRLCELVETERTLSGLEIARAFTAYQHFELCRRLCRRVTADTDLVCLPNITSLYQDDDVPAHERDHLFEAVCAGLAGLAETYSIRILISTPAENDLVDELATLADRELCVQSTPFGCYFEGDDHETMMYPTRGGWQTTIPYWVELFGAVDETRLVETAYETEFAGVA</sequence>
<evidence type="ECO:0000313" key="2">
    <source>
        <dbReference type="Proteomes" id="UP000270581"/>
    </source>
</evidence>
<dbReference type="InterPro" id="IPR027417">
    <property type="entry name" value="P-loop_NTPase"/>
</dbReference>
<dbReference type="Gene3D" id="3.40.50.300">
    <property type="entry name" value="P-loop containing nucleotide triphosphate hydrolases"/>
    <property type="match status" value="1"/>
</dbReference>
<dbReference type="Proteomes" id="UP000270581">
    <property type="component" value="Unassembled WGS sequence"/>
</dbReference>
<dbReference type="EMBL" id="RJJC01000003">
    <property type="protein sequence ID" value="RNJ22051.1"/>
    <property type="molecule type" value="Genomic_DNA"/>
</dbReference>
<evidence type="ECO:0000313" key="1">
    <source>
        <dbReference type="EMBL" id="RNJ22051.1"/>
    </source>
</evidence>
<comment type="caution">
    <text evidence="1">The sequence shown here is derived from an EMBL/GenBank/DDBJ whole genome shotgun (WGS) entry which is preliminary data.</text>
</comment>
<keyword evidence="2" id="KW-1185">Reference proteome</keyword>
<name>A0AAJ4R6C4_9EURY</name>
<reference evidence="1 2" key="1">
    <citation type="submission" date="2018-11" db="EMBL/GenBank/DDBJ databases">
        <title>Genome sequences of Natronomonas sp. CBA1133.</title>
        <authorList>
            <person name="Roh S.W."/>
            <person name="Cha I.-T."/>
        </authorList>
    </citation>
    <scope>NUCLEOTIDE SEQUENCE [LARGE SCALE GENOMIC DNA]</scope>
    <source>
        <strain evidence="1 2">CBA1133</strain>
    </source>
</reference>
<gene>
    <name evidence="1" type="ORF">Nmn1133_14005</name>
</gene>
<organism evidence="1 2">
    <name type="scientific">Halosegnis longus</name>
    <dbReference type="NCBI Taxonomy" id="2216012"/>
    <lineage>
        <taxon>Archaea</taxon>
        <taxon>Methanobacteriati</taxon>
        <taxon>Methanobacteriota</taxon>
        <taxon>Stenosarchaea group</taxon>
        <taxon>Halobacteria</taxon>
        <taxon>Halobacteriales</taxon>
        <taxon>Natronomonadaceae</taxon>
        <taxon>Halosegnis</taxon>
    </lineage>
</organism>
<proteinExistence type="predicted"/>
<protein>
    <submittedName>
        <fullName evidence="1">Uncharacterized protein</fullName>
    </submittedName>
</protein>
<accession>A0AAJ4R6C4</accession>
<dbReference type="AlphaFoldDB" id="A0AAJ4R6C4"/>